<evidence type="ECO:0000313" key="1">
    <source>
        <dbReference type="EMBL" id="GGJ58164.1"/>
    </source>
</evidence>
<accession>A0ABQ2DHU3</accession>
<gene>
    <name evidence="1" type="ORF">GCM10008938_50310</name>
</gene>
<proteinExistence type="predicted"/>
<protein>
    <submittedName>
        <fullName evidence="1">Uncharacterized protein</fullName>
    </submittedName>
</protein>
<dbReference type="EMBL" id="BMOD01000042">
    <property type="protein sequence ID" value="GGJ58164.1"/>
    <property type="molecule type" value="Genomic_DNA"/>
</dbReference>
<sequence length="59" mass="6747">MGSKKERRVTPEVWHKIPLGLSEFVCNVRPTVVKENLTPIALSRRHDDLHPIVYGLSIL</sequence>
<reference evidence="2" key="1">
    <citation type="journal article" date="2019" name="Int. J. Syst. Evol. Microbiol.">
        <title>The Global Catalogue of Microorganisms (GCM) 10K type strain sequencing project: providing services to taxonomists for standard genome sequencing and annotation.</title>
        <authorList>
            <consortium name="The Broad Institute Genomics Platform"/>
            <consortium name="The Broad Institute Genome Sequencing Center for Infectious Disease"/>
            <person name="Wu L."/>
            <person name="Ma J."/>
        </authorList>
    </citation>
    <scope>NUCLEOTIDE SEQUENCE [LARGE SCALE GENOMIC DNA]</scope>
    <source>
        <strain evidence="2">JCM 14370</strain>
    </source>
</reference>
<evidence type="ECO:0000313" key="2">
    <source>
        <dbReference type="Proteomes" id="UP000632222"/>
    </source>
</evidence>
<keyword evidence="2" id="KW-1185">Reference proteome</keyword>
<organism evidence="1 2">
    <name type="scientific">Deinococcus roseus</name>
    <dbReference type="NCBI Taxonomy" id="392414"/>
    <lineage>
        <taxon>Bacteria</taxon>
        <taxon>Thermotogati</taxon>
        <taxon>Deinococcota</taxon>
        <taxon>Deinococci</taxon>
        <taxon>Deinococcales</taxon>
        <taxon>Deinococcaceae</taxon>
        <taxon>Deinococcus</taxon>
    </lineage>
</organism>
<name>A0ABQ2DHU3_9DEIO</name>
<dbReference type="Proteomes" id="UP000632222">
    <property type="component" value="Unassembled WGS sequence"/>
</dbReference>
<comment type="caution">
    <text evidence="1">The sequence shown here is derived from an EMBL/GenBank/DDBJ whole genome shotgun (WGS) entry which is preliminary data.</text>
</comment>